<evidence type="ECO:0000256" key="11">
    <source>
        <dbReference type="ARBA" id="ARBA00048179"/>
    </source>
</evidence>
<dbReference type="Gene3D" id="3.40.190.10">
    <property type="entry name" value="Periplasmic binding protein-like II"/>
    <property type="match status" value="2"/>
</dbReference>
<organism evidence="14 15">
    <name type="scientific">Glaciihabitans tibetensis</name>
    <dbReference type="NCBI Taxonomy" id="1266600"/>
    <lineage>
        <taxon>Bacteria</taxon>
        <taxon>Bacillati</taxon>
        <taxon>Actinomycetota</taxon>
        <taxon>Actinomycetes</taxon>
        <taxon>Micrococcales</taxon>
        <taxon>Microbacteriaceae</taxon>
        <taxon>Glaciihabitans</taxon>
    </lineage>
</organism>
<keyword evidence="9" id="KW-0408">Iron</keyword>
<evidence type="ECO:0000259" key="13">
    <source>
        <dbReference type="Pfam" id="PF09084"/>
    </source>
</evidence>
<comment type="similarity">
    <text evidence="3">Belongs to the NMT1/THI5 family.</text>
</comment>
<keyword evidence="12" id="KW-0732">Signal</keyword>
<dbReference type="PANTHER" id="PTHR31528:SF1">
    <property type="entry name" value="4-AMINO-5-HYDROXYMETHYL-2-METHYLPYRIMIDINE PHOSPHATE SYNTHASE THI11-RELATED"/>
    <property type="match status" value="1"/>
</dbReference>
<keyword evidence="7" id="KW-0663">Pyridoxal phosphate</keyword>
<dbReference type="GO" id="GO:0046872">
    <property type="term" value="F:metal ion binding"/>
    <property type="evidence" value="ECO:0007669"/>
    <property type="project" value="UniProtKB-KW"/>
</dbReference>
<sequence length="357" mass="37863">MPMIRSAAAPRTARRKSRRLLSSAAVALTVTILVAGCSSSSGAPADDGDFGELSIQLSWVKDVEFAGEYMADSKGYYEDAGFSSVNLVAGPGATESLVASGQMLVGITDPISAAPAIVNEDAPIKIIGTTYQKNPFSILSLKDKGNIVTPDDLVGKRIGVQAGNETLFSALLSANGIDEADVTVVPVQYDPSPLINGDVDGFLAYVTNESVTLEQQGYEVENLTYADNGLPFVTESYIASDDSIENMRPQLEAFLYATILGWKDAIADPQGSADLAVNDYGKALGLDTAKQLQQAEVTVPLIVTDETEENGLFTISESLMAQNLETIAATGVTISEEDLFDMSILADVYEAHPELKN</sequence>
<keyword evidence="15" id="KW-1185">Reference proteome</keyword>
<dbReference type="InterPro" id="IPR015168">
    <property type="entry name" value="SsuA/THI5"/>
</dbReference>
<reference evidence="14 15" key="1">
    <citation type="submission" date="2018-03" db="EMBL/GenBank/DDBJ databases">
        <title>Genomic Encyclopedia of Type Strains, Phase III (KMG-III): the genomes of soil and plant-associated and newly described type strains.</title>
        <authorList>
            <person name="Whitman W."/>
        </authorList>
    </citation>
    <scope>NUCLEOTIDE SEQUENCE [LARGE SCALE GENOMIC DNA]</scope>
    <source>
        <strain evidence="14 15">CGMCC 1.12484</strain>
    </source>
</reference>
<comment type="function">
    <text evidence="1">Responsible for the formation of the pyrimidine heterocycle in the thiamine biosynthesis pathway. Catalyzes the formation of hydroxymethylpyrimidine phosphate (HMP-P) from histidine and pyridoxal phosphate (PLP). The protein uses PLP and the active site histidine to form HMP-P, generating an inactive enzyme. The enzyme can only undergo a single turnover, which suggests it is a suicide enzyme.</text>
</comment>
<keyword evidence="6" id="KW-0479">Metal-binding</keyword>
<evidence type="ECO:0000256" key="6">
    <source>
        <dbReference type="ARBA" id="ARBA00022723"/>
    </source>
</evidence>
<feature type="signal peptide" evidence="12">
    <location>
        <begin position="1"/>
        <end position="45"/>
    </location>
</feature>
<gene>
    <name evidence="14" type="ORF">B0I08_101646</name>
</gene>
<dbReference type="GO" id="GO:0016740">
    <property type="term" value="F:transferase activity"/>
    <property type="evidence" value="ECO:0007669"/>
    <property type="project" value="UniProtKB-KW"/>
</dbReference>
<evidence type="ECO:0000256" key="7">
    <source>
        <dbReference type="ARBA" id="ARBA00022898"/>
    </source>
</evidence>
<evidence type="ECO:0000256" key="10">
    <source>
        <dbReference type="ARBA" id="ARBA00033171"/>
    </source>
</evidence>
<evidence type="ECO:0000313" key="14">
    <source>
        <dbReference type="EMBL" id="PRY70510.1"/>
    </source>
</evidence>
<dbReference type="PANTHER" id="PTHR31528">
    <property type="entry name" value="4-AMINO-5-HYDROXYMETHYL-2-METHYLPYRIMIDINE PHOSPHATE SYNTHASE THI11-RELATED"/>
    <property type="match status" value="1"/>
</dbReference>
<comment type="caution">
    <text evidence="14">The sequence shown here is derived from an EMBL/GenBank/DDBJ whole genome shotgun (WGS) entry which is preliminary data.</text>
</comment>
<comment type="catalytic activity">
    <reaction evidence="11">
        <text>N(6)-(pyridoxal phosphate)-L-lysyl-[4-amino-5-hydroxymethyl-2-methylpyrimidine phosphate synthase] + L-histidyl-[4-amino-5-hydroxymethyl-2-methylpyrimidine phosphate synthase] + 2 Fe(3+) + 4 H2O = L-lysyl-[4-amino-5-hydroxymethyl-2-methylpyrimidine phosphate synthase] + (2S)-2-amino-5-hydroxy-4-oxopentanoyl-[4-amino-5-hydroxymethyl-2-methylpyrimidine phosphate synthase] + 4-amino-2-methyl-5-(phosphooxymethyl)pyrimidine + 3-oxopropanoate + 2 Fe(2+) + 2 H(+)</text>
        <dbReference type="Rhea" id="RHEA:65756"/>
        <dbReference type="Rhea" id="RHEA-COMP:16892"/>
        <dbReference type="Rhea" id="RHEA-COMP:16893"/>
        <dbReference type="Rhea" id="RHEA-COMP:16894"/>
        <dbReference type="Rhea" id="RHEA-COMP:16895"/>
        <dbReference type="ChEBI" id="CHEBI:15377"/>
        <dbReference type="ChEBI" id="CHEBI:15378"/>
        <dbReference type="ChEBI" id="CHEBI:29033"/>
        <dbReference type="ChEBI" id="CHEBI:29034"/>
        <dbReference type="ChEBI" id="CHEBI:29969"/>
        <dbReference type="ChEBI" id="CHEBI:29979"/>
        <dbReference type="ChEBI" id="CHEBI:33190"/>
        <dbReference type="ChEBI" id="CHEBI:58354"/>
        <dbReference type="ChEBI" id="CHEBI:143915"/>
        <dbReference type="ChEBI" id="CHEBI:157692"/>
    </reaction>
    <physiologicalReaction direction="left-to-right" evidence="11">
        <dbReference type="Rhea" id="RHEA:65757"/>
    </physiologicalReaction>
</comment>
<feature type="chain" id="PRO_5015566740" description="Thiamine pyrimidine synthase" evidence="12">
    <location>
        <begin position="46"/>
        <end position="357"/>
    </location>
</feature>
<evidence type="ECO:0000256" key="2">
    <source>
        <dbReference type="ARBA" id="ARBA00004948"/>
    </source>
</evidence>
<dbReference type="GO" id="GO:0009228">
    <property type="term" value="P:thiamine biosynthetic process"/>
    <property type="evidence" value="ECO:0007669"/>
    <property type="project" value="UniProtKB-KW"/>
</dbReference>
<dbReference type="EMBL" id="PVTL01000001">
    <property type="protein sequence ID" value="PRY70510.1"/>
    <property type="molecule type" value="Genomic_DNA"/>
</dbReference>
<evidence type="ECO:0000313" key="15">
    <source>
        <dbReference type="Proteomes" id="UP000237983"/>
    </source>
</evidence>
<protein>
    <recommendedName>
        <fullName evidence="10">Thiamine pyrimidine synthase</fullName>
    </recommendedName>
</protein>
<evidence type="ECO:0000256" key="1">
    <source>
        <dbReference type="ARBA" id="ARBA00003469"/>
    </source>
</evidence>
<feature type="domain" description="SsuA/THI5-like" evidence="13">
    <location>
        <begin position="64"/>
        <end position="270"/>
    </location>
</feature>
<proteinExistence type="inferred from homology"/>
<comment type="subunit">
    <text evidence="4">Homodimer.</text>
</comment>
<dbReference type="SUPFAM" id="SSF53850">
    <property type="entry name" value="Periplasmic binding protein-like II"/>
    <property type="match status" value="1"/>
</dbReference>
<dbReference type="Proteomes" id="UP000237983">
    <property type="component" value="Unassembled WGS sequence"/>
</dbReference>
<comment type="pathway">
    <text evidence="2">Cofactor biosynthesis; thiamine diphosphate biosynthesis.</text>
</comment>
<dbReference type="InterPro" id="IPR027939">
    <property type="entry name" value="NMT1/THI5"/>
</dbReference>
<accession>A0A2T0VJV2</accession>
<name>A0A2T0VJV2_9MICO</name>
<dbReference type="Pfam" id="PF09084">
    <property type="entry name" value="NMT1"/>
    <property type="match status" value="1"/>
</dbReference>
<keyword evidence="8" id="KW-0784">Thiamine biosynthesis</keyword>
<dbReference type="AlphaFoldDB" id="A0A2T0VJV2"/>
<evidence type="ECO:0000256" key="3">
    <source>
        <dbReference type="ARBA" id="ARBA00009406"/>
    </source>
</evidence>
<evidence type="ECO:0000256" key="12">
    <source>
        <dbReference type="SAM" id="SignalP"/>
    </source>
</evidence>
<evidence type="ECO:0000256" key="5">
    <source>
        <dbReference type="ARBA" id="ARBA00022679"/>
    </source>
</evidence>
<evidence type="ECO:0000256" key="8">
    <source>
        <dbReference type="ARBA" id="ARBA00022977"/>
    </source>
</evidence>
<evidence type="ECO:0000256" key="4">
    <source>
        <dbReference type="ARBA" id="ARBA00011738"/>
    </source>
</evidence>
<evidence type="ECO:0000256" key="9">
    <source>
        <dbReference type="ARBA" id="ARBA00023004"/>
    </source>
</evidence>
<keyword evidence="5" id="KW-0808">Transferase</keyword>